<dbReference type="CDD" id="cd02570">
    <property type="entry name" value="PseudoU_synth_EcTruA"/>
    <property type="match status" value="1"/>
</dbReference>
<feature type="binding site" evidence="4 6">
    <location>
        <position position="111"/>
    </location>
    <ligand>
        <name>substrate</name>
    </ligand>
</feature>
<comment type="caution">
    <text evidence="4">Lacks conserved residue(s) required for the propagation of feature annotation.</text>
</comment>
<evidence type="ECO:0000256" key="4">
    <source>
        <dbReference type="HAMAP-Rule" id="MF_00171"/>
    </source>
</evidence>
<evidence type="ECO:0000256" key="1">
    <source>
        <dbReference type="ARBA" id="ARBA00009375"/>
    </source>
</evidence>
<dbReference type="SUPFAM" id="SSF55120">
    <property type="entry name" value="Pseudouridine synthase"/>
    <property type="match status" value="1"/>
</dbReference>
<dbReference type="RefSeq" id="WP_158194902.1">
    <property type="nucleotide sequence ID" value="NZ_CP046908.1"/>
</dbReference>
<dbReference type="GO" id="GO:0031119">
    <property type="term" value="P:tRNA pseudouridine synthesis"/>
    <property type="evidence" value="ECO:0007669"/>
    <property type="project" value="UniProtKB-UniRule"/>
</dbReference>
<dbReference type="PANTHER" id="PTHR11142">
    <property type="entry name" value="PSEUDOURIDYLATE SYNTHASE"/>
    <property type="match status" value="1"/>
</dbReference>
<dbReference type="NCBIfam" id="TIGR00071">
    <property type="entry name" value="hisT_truA"/>
    <property type="match status" value="1"/>
</dbReference>
<dbReference type="PIRSF" id="PIRSF001430">
    <property type="entry name" value="tRNA_psdUrid_synth"/>
    <property type="match status" value="1"/>
</dbReference>
<dbReference type="Pfam" id="PF01416">
    <property type="entry name" value="PseudoU_synth_1"/>
    <property type="match status" value="2"/>
</dbReference>
<reference evidence="9 10" key="1">
    <citation type="submission" date="2019-12" db="EMBL/GenBank/DDBJ databases">
        <title>The genome of Stappia indica PHM037.</title>
        <authorList>
            <person name="Kacar D."/>
            <person name="Galan B."/>
            <person name="Canedo L."/>
            <person name="Rodriguez P."/>
            <person name="de la Calle F."/>
            <person name="Garcia J.L."/>
        </authorList>
    </citation>
    <scope>NUCLEOTIDE SEQUENCE [LARGE SCALE GENOMIC DNA]</scope>
    <source>
        <strain evidence="9 10">PHM037</strain>
    </source>
</reference>
<dbReference type="InterPro" id="IPR020095">
    <property type="entry name" value="PsdUridine_synth_TruA_C"/>
</dbReference>
<feature type="active site" description="Nucleophile" evidence="4 5">
    <location>
        <position position="52"/>
    </location>
</feature>
<evidence type="ECO:0000259" key="8">
    <source>
        <dbReference type="Pfam" id="PF01416"/>
    </source>
</evidence>
<proteinExistence type="inferred from homology"/>
<evidence type="ECO:0000256" key="3">
    <source>
        <dbReference type="ARBA" id="ARBA00023235"/>
    </source>
</evidence>
<evidence type="ECO:0000256" key="2">
    <source>
        <dbReference type="ARBA" id="ARBA00022694"/>
    </source>
</evidence>
<dbReference type="GO" id="GO:0160147">
    <property type="term" value="F:tRNA pseudouridine(38-40) synthase activity"/>
    <property type="evidence" value="ECO:0007669"/>
    <property type="project" value="UniProtKB-EC"/>
</dbReference>
<organism evidence="9 10">
    <name type="scientific">Stappia indica</name>
    <dbReference type="NCBI Taxonomy" id="538381"/>
    <lineage>
        <taxon>Bacteria</taxon>
        <taxon>Pseudomonadati</taxon>
        <taxon>Pseudomonadota</taxon>
        <taxon>Alphaproteobacteria</taxon>
        <taxon>Hyphomicrobiales</taxon>
        <taxon>Stappiaceae</taxon>
        <taxon>Stappia</taxon>
    </lineage>
</organism>
<keyword evidence="3 4" id="KW-0413">Isomerase</keyword>
<comment type="function">
    <text evidence="4">Formation of pseudouridine at positions 38, 39 and 40 in the anticodon stem and loop of transfer RNAs.</text>
</comment>
<comment type="subunit">
    <text evidence="4">Homodimer.</text>
</comment>
<comment type="catalytic activity">
    <reaction evidence="4 7">
        <text>uridine(38/39/40) in tRNA = pseudouridine(38/39/40) in tRNA</text>
        <dbReference type="Rhea" id="RHEA:22376"/>
        <dbReference type="Rhea" id="RHEA-COMP:10085"/>
        <dbReference type="Rhea" id="RHEA-COMP:10087"/>
        <dbReference type="ChEBI" id="CHEBI:65314"/>
        <dbReference type="ChEBI" id="CHEBI:65315"/>
        <dbReference type="EC" id="5.4.99.12"/>
    </reaction>
</comment>
<evidence type="ECO:0000313" key="10">
    <source>
        <dbReference type="Proteomes" id="UP000435648"/>
    </source>
</evidence>
<dbReference type="PANTHER" id="PTHR11142:SF0">
    <property type="entry name" value="TRNA PSEUDOURIDINE SYNTHASE-LIKE 1"/>
    <property type="match status" value="1"/>
</dbReference>
<protein>
    <recommendedName>
        <fullName evidence="4">tRNA pseudouridine synthase A</fullName>
        <ecNumber evidence="4">5.4.99.12</ecNumber>
    </recommendedName>
    <alternativeName>
        <fullName evidence="4">tRNA pseudouridine(38-40) synthase</fullName>
    </alternativeName>
    <alternativeName>
        <fullName evidence="4">tRNA pseudouridylate synthase I</fullName>
    </alternativeName>
    <alternativeName>
        <fullName evidence="4">tRNA-uridine isomerase I</fullName>
    </alternativeName>
</protein>
<dbReference type="GO" id="GO:0003723">
    <property type="term" value="F:RNA binding"/>
    <property type="evidence" value="ECO:0007669"/>
    <property type="project" value="InterPro"/>
</dbReference>
<dbReference type="AlphaFoldDB" id="A0A857CAK2"/>
<sequence length="280" mass="30587">MPRYKLTVDYDGRPFVGWQRQDNGPSVQGVIERAVKAFSGETVTIGGAGRTDSGVHATGQVAHLDLEKDWPAATVLGALNFHCLPDPVAILACEKMHEGFDARFSAIRRHYRYRIANRLAPLTHDLGLAWHVKKPLDAEAMHEAAQVFVGHHDFTTFRHSRCQAKSPWKTLETFSVRREGESIIAECSSRSFLHNQVRSMVGTLRLVGEGRWGPEDVAKALAARSREACGPVAPPDGLYLTQVDYRPAEEDAASLAAYRAGLAAGADEDDEAVGDVVSGD</sequence>
<evidence type="ECO:0000256" key="7">
    <source>
        <dbReference type="RuleBase" id="RU003792"/>
    </source>
</evidence>
<dbReference type="HAMAP" id="MF_00171">
    <property type="entry name" value="TruA"/>
    <property type="match status" value="1"/>
</dbReference>
<dbReference type="Proteomes" id="UP000435648">
    <property type="component" value="Chromosome"/>
</dbReference>
<dbReference type="InterPro" id="IPR001406">
    <property type="entry name" value="PsdUridine_synth_TruA"/>
</dbReference>
<dbReference type="InterPro" id="IPR020103">
    <property type="entry name" value="PsdUridine_synth_cat_dom_sf"/>
</dbReference>
<dbReference type="Gene3D" id="3.30.70.580">
    <property type="entry name" value="Pseudouridine synthase I, catalytic domain, N-terminal subdomain"/>
    <property type="match status" value="1"/>
</dbReference>
<name>A0A857CAK2_9HYPH</name>
<dbReference type="InterPro" id="IPR020094">
    <property type="entry name" value="TruA/RsuA/RluB/E/F_N"/>
</dbReference>
<accession>A0A857CAK2</accession>
<dbReference type="KEGG" id="siw:GH266_17090"/>
<dbReference type="FunFam" id="3.30.70.580:FF:000001">
    <property type="entry name" value="tRNA pseudouridine synthase A"/>
    <property type="match status" value="1"/>
</dbReference>
<dbReference type="EC" id="5.4.99.12" evidence="4"/>
<evidence type="ECO:0000313" key="9">
    <source>
        <dbReference type="EMBL" id="QGZ36054.1"/>
    </source>
</evidence>
<dbReference type="Gene3D" id="3.30.70.660">
    <property type="entry name" value="Pseudouridine synthase I, catalytic domain, C-terminal subdomain"/>
    <property type="match status" value="1"/>
</dbReference>
<comment type="similarity">
    <text evidence="1 4 7">Belongs to the tRNA pseudouridine synthase TruA family.</text>
</comment>
<keyword evidence="2 4" id="KW-0819">tRNA processing</keyword>
<dbReference type="OrthoDB" id="9811823at2"/>
<feature type="domain" description="Pseudouridine synthase I TruA alpha/beta" evidence="8">
    <location>
        <begin position="144"/>
        <end position="245"/>
    </location>
</feature>
<evidence type="ECO:0000256" key="6">
    <source>
        <dbReference type="PIRSR" id="PIRSR001430-2"/>
    </source>
</evidence>
<dbReference type="InterPro" id="IPR020097">
    <property type="entry name" value="PsdUridine_synth_TruA_a/b_dom"/>
</dbReference>
<gene>
    <name evidence="4 9" type="primary">truA</name>
    <name evidence="9" type="ORF">GH266_17090</name>
</gene>
<dbReference type="EMBL" id="CP046908">
    <property type="protein sequence ID" value="QGZ36054.1"/>
    <property type="molecule type" value="Genomic_DNA"/>
</dbReference>
<evidence type="ECO:0000256" key="5">
    <source>
        <dbReference type="PIRSR" id="PIRSR001430-1"/>
    </source>
</evidence>
<feature type="domain" description="Pseudouridine synthase I TruA alpha/beta" evidence="8">
    <location>
        <begin position="8"/>
        <end position="104"/>
    </location>
</feature>